<dbReference type="Proteomes" id="UP000006055">
    <property type="component" value="Chromosome"/>
</dbReference>
<accession>I4C8T8</accession>
<keyword evidence="2" id="KW-1185">Reference proteome</keyword>
<reference evidence="2" key="1">
    <citation type="submission" date="2012-06" db="EMBL/GenBank/DDBJ databases">
        <title>Complete sequence of chromosome of Desulfomonile tiedjei DSM 6799.</title>
        <authorList>
            <person name="Lucas S."/>
            <person name="Copeland A."/>
            <person name="Lapidus A."/>
            <person name="Glavina del Rio T."/>
            <person name="Dalin E."/>
            <person name="Tice H."/>
            <person name="Bruce D."/>
            <person name="Goodwin L."/>
            <person name="Pitluck S."/>
            <person name="Peters L."/>
            <person name="Ovchinnikova G."/>
            <person name="Zeytun A."/>
            <person name="Lu M."/>
            <person name="Kyrpides N."/>
            <person name="Mavromatis K."/>
            <person name="Ivanova N."/>
            <person name="Brettin T."/>
            <person name="Detter J.C."/>
            <person name="Han C."/>
            <person name="Larimer F."/>
            <person name="Land M."/>
            <person name="Hauser L."/>
            <person name="Markowitz V."/>
            <person name="Cheng J.-F."/>
            <person name="Hugenholtz P."/>
            <person name="Woyke T."/>
            <person name="Wu D."/>
            <person name="Spring S."/>
            <person name="Schroeder M."/>
            <person name="Brambilla E."/>
            <person name="Klenk H.-P."/>
            <person name="Eisen J.A."/>
        </authorList>
    </citation>
    <scope>NUCLEOTIDE SEQUENCE [LARGE SCALE GENOMIC DNA]</scope>
    <source>
        <strain evidence="2">ATCC 49306 / DSM 6799 / DCB-1</strain>
    </source>
</reference>
<evidence type="ECO:0000313" key="1">
    <source>
        <dbReference type="EMBL" id="AFM25979.1"/>
    </source>
</evidence>
<dbReference type="STRING" id="706587.Desti_3321"/>
<organism evidence="1 2">
    <name type="scientific">Desulfomonile tiedjei (strain ATCC 49306 / DSM 6799 / DCB-1)</name>
    <dbReference type="NCBI Taxonomy" id="706587"/>
    <lineage>
        <taxon>Bacteria</taxon>
        <taxon>Pseudomonadati</taxon>
        <taxon>Thermodesulfobacteriota</taxon>
        <taxon>Desulfomonilia</taxon>
        <taxon>Desulfomonilales</taxon>
        <taxon>Desulfomonilaceae</taxon>
        <taxon>Desulfomonile</taxon>
    </lineage>
</organism>
<dbReference type="AlphaFoldDB" id="I4C8T8"/>
<dbReference type="KEGG" id="dti:Desti_3321"/>
<sequence>MKPVPRDDNGHALTDRGSELFTTRIVNLGTSMTGVALLTDFKEVMLHVESGTEVLHVRGTLSGSETARLTSQGTSWILPVITESGQTFVHVASPSGTCNMSIFAWR</sequence>
<name>I4C8T8_DESTA</name>
<evidence type="ECO:0000313" key="2">
    <source>
        <dbReference type="Proteomes" id="UP000006055"/>
    </source>
</evidence>
<protein>
    <submittedName>
        <fullName evidence="1">Uncharacterized protein</fullName>
    </submittedName>
</protein>
<dbReference type="HOGENOM" id="CLU_2218875_0_0_7"/>
<dbReference type="EMBL" id="CP003360">
    <property type="protein sequence ID" value="AFM25979.1"/>
    <property type="molecule type" value="Genomic_DNA"/>
</dbReference>
<gene>
    <name evidence="1" type="ordered locus">Desti_3321</name>
</gene>
<dbReference type="RefSeq" id="WP_014811113.1">
    <property type="nucleotide sequence ID" value="NC_018025.1"/>
</dbReference>
<proteinExistence type="predicted"/>